<evidence type="ECO:0000313" key="2">
    <source>
        <dbReference type="Proteomes" id="UP000244224"/>
    </source>
</evidence>
<gene>
    <name evidence="1" type="ORF">C8N34_1135</name>
</gene>
<evidence type="ECO:0000313" key="1">
    <source>
        <dbReference type="EMBL" id="PTX47249.1"/>
    </source>
</evidence>
<keyword evidence="2" id="KW-1185">Reference proteome</keyword>
<dbReference type="AlphaFoldDB" id="A0A2T6ATV3"/>
<dbReference type="RefSeq" id="WP_108129881.1">
    <property type="nucleotide sequence ID" value="NZ_QBKP01000013.1"/>
</dbReference>
<dbReference type="OrthoDB" id="7210143at2"/>
<dbReference type="Proteomes" id="UP000244224">
    <property type="component" value="Unassembled WGS sequence"/>
</dbReference>
<comment type="caution">
    <text evidence="1">The sequence shown here is derived from an EMBL/GenBank/DDBJ whole genome shotgun (WGS) entry which is preliminary data.</text>
</comment>
<proteinExistence type="predicted"/>
<sequence>MADYFTHFSCVLDVGSPEKATTALGLLAHLHLDEEGADDPEYAGFAMTQQDGPGSSILWFHDDDGQGDIEGVIRFVLRLAEEIDLTGLWGFEVAYTCSRPRLDAFGGGAHVIDLGARKSIGWTSTHEWLEAALRGEDFDA</sequence>
<reference evidence="1 2" key="1">
    <citation type="submission" date="2018-04" db="EMBL/GenBank/DDBJ databases">
        <title>Genomic Encyclopedia of Archaeal and Bacterial Type Strains, Phase II (KMG-II): from individual species to whole genera.</title>
        <authorList>
            <person name="Goeker M."/>
        </authorList>
    </citation>
    <scope>NUCLEOTIDE SEQUENCE [LARGE SCALE GENOMIC DNA]</scope>
    <source>
        <strain evidence="1 2">DSM 21823</strain>
    </source>
</reference>
<name>A0A2T6ATV3_9RHOB</name>
<dbReference type="EMBL" id="QBKP01000013">
    <property type="protein sequence ID" value="PTX47249.1"/>
    <property type="molecule type" value="Genomic_DNA"/>
</dbReference>
<protein>
    <submittedName>
        <fullName evidence="1">Uncharacterized protein</fullName>
    </submittedName>
</protein>
<accession>A0A2T6ATV3</accession>
<organism evidence="1 2">
    <name type="scientific">Gemmobacter caeni</name>
    <dbReference type="NCBI Taxonomy" id="589035"/>
    <lineage>
        <taxon>Bacteria</taxon>
        <taxon>Pseudomonadati</taxon>
        <taxon>Pseudomonadota</taxon>
        <taxon>Alphaproteobacteria</taxon>
        <taxon>Rhodobacterales</taxon>
        <taxon>Paracoccaceae</taxon>
        <taxon>Gemmobacter</taxon>
    </lineage>
</organism>